<accession>A0AA42DR39</accession>
<dbReference type="Pfam" id="PF03575">
    <property type="entry name" value="Peptidase_S51"/>
    <property type="match status" value="1"/>
</dbReference>
<dbReference type="EMBL" id="JAQIFT010000068">
    <property type="protein sequence ID" value="MDA3733718.1"/>
    <property type="molecule type" value="Genomic_DNA"/>
</dbReference>
<proteinExistence type="inferred from homology"/>
<evidence type="ECO:0000256" key="3">
    <source>
        <dbReference type="ARBA" id="ARBA00022801"/>
    </source>
</evidence>
<dbReference type="GO" id="GO:0008236">
    <property type="term" value="F:serine-type peptidase activity"/>
    <property type="evidence" value="ECO:0007669"/>
    <property type="project" value="UniProtKB-KW"/>
</dbReference>
<dbReference type="PANTHER" id="PTHR20842">
    <property type="entry name" value="PROTEASE S51 ALPHA-ASPARTYL DIPEPTIDASE"/>
    <property type="match status" value="1"/>
</dbReference>
<dbReference type="SUPFAM" id="SSF52317">
    <property type="entry name" value="Class I glutamine amidotransferase-like"/>
    <property type="match status" value="1"/>
</dbReference>
<keyword evidence="3" id="KW-0378">Hydrolase</keyword>
<dbReference type="InterPro" id="IPR005320">
    <property type="entry name" value="Peptidase_S51"/>
</dbReference>
<name>A0AA42DR39_9FIRM</name>
<dbReference type="RefSeq" id="WP_053985370.1">
    <property type="nucleotide sequence ID" value="NZ_JAQIFT010000068.1"/>
</dbReference>
<evidence type="ECO:0000256" key="1">
    <source>
        <dbReference type="ARBA" id="ARBA00006534"/>
    </source>
</evidence>
<comment type="caution">
    <text evidence="5">The sequence shown here is derived from an EMBL/GenBank/DDBJ whole genome shotgun (WGS) entry which is preliminary data.</text>
</comment>
<gene>
    <name evidence="5" type="ORF">PBV87_19795</name>
</gene>
<dbReference type="PANTHER" id="PTHR20842:SF0">
    <property type="entry name" value="ALPHA-ASPARTYL DIPEPTIDASE"/>
    <property type="match status" value="1"/>
</dbReference>
<evidence type="ECO:0000256" key="2">
    <source>
        <dbReference type="ARBA" id="ARBA00022670"/>
    </source>
</evidence>
<keyword evidence="4" id="KW-0720">Serine protease</keyword>
<dbReference type="Gene3D" id="3.40.50.880">
    <property type="match status" value="1"/>
</dbReference>
<evidence type="ECO:0000313" key="5">
    <source>
        <dbReference type="EMBL" id="MDA3733718.1"/>
    </source>
</evidence>
<dbReference type="CDD" id="cd03146">
    <property type="entry name" value="GAT1_Peptidase_E"/>
    <property type="match status" value="1"/>
</dbReference>
<evidence type="ECO:0000256" key="4">
    <source>
        <dbReference type="ARBA" id="ARBA00022825"/>
    </source>
</evidence>
<comment type="similarity">
    <text evidence="1">Belongs to the peptidase S51 family.</text>
</comment>
<reference evidence="5" key="1">
    <citation type="journal article" date="2023" name="Int. J. Syst. Evol. Microbiol.">
        <title>&lt;i&gt;Holtiella tumoricola&lt;/i&gt; gen. nov. sp. nov., isolated from a human clinical sample.</title>
        <authorList>
            <person name="Allen-Vercoe E."/>
            <person name="Daigneault M.C."/>
            <person name="Vancuren S.J."/>
            <person name="Cochrane K."/>
            <person name="O'Neal L.L."/>
            <person name="Sankaranarayanan K."/>
            <person name="Lawson P.A."/>
        </authorList>
    </citation>
    <scope>NUCLEOTIDE SEQUENCE</scope>
    <source>
        <strain evidence="5">CC70A</strain>
    </source>
</reference>
<keyword evidence="2" id="KW-0645">Protease</keyword>
<organism evidence="5 6">
    <name type="scientific">Holtiella tumoricola</name>
    <dbReference type="NCBI Taxonomy" id="3018743"/>
    <lineage>
        <taxon>Bacteria</taxon>
        <taxon>Bacillati</taxon>
        <taxon>Bacillota</taxon>
        <taxon>Clostridia</taxon>
        <taxon>Lachnospirales</taxon>
        <taxon>Cellulosilyticaceae</taxon>
        <taxon>Holtiella</taxon>
    </lineage>
</organism>
<dbReference type="AlphaFoldDB" id="A0AA42DR39"/>
<dbReference type="Proteomes" id="UP001169242">
    <property type="component" value="Unassembled WGS sequence"/>
</dbReference>
<sequence>MGKIVAIGGGELSKGETYKIDQFIIEFANQDKPKTLFVPTASYEPEGYCERFKELYQNQLGAVVEVLYLLDNQLSIYEIEEKIKWADIIYVGGGDTNHMLKVWKEKHVDYFLKEAYKRGVLLCGLSAGSICWFSYGQSEVEYEDSEDGYKYIELEGLGILNAFHCPHFEEGRRSVEFSKMIKVSNRVGITLENNCAIVIGDGKYRIITSQENKKAYKIYLQDGECIQEEIQQVDQFKSIEELGITEGEL</sequence>
<protein>
    <submittedName>
        <fullName evidence="5">Type 1 glutamine amidotransferase-like domain-containing protein</fullName>
    </submittedName>
</protein>
<keyword evidence="5" id="KW-0315">Glutamine amidotransferase</keyword>
<evidence type="ECO:0000313" key="6">
    <source>
        <dbReference type="Proteomes" id="UP001169242"/>
    </source>
</evidence>
<dbReference type="GO" id="GO:0006508">
    <property type="term" value="P:proteolysis"/>
    <property type="evidence" value="ECO:0007669"/>
    <property type="project" value="UniProtKB-KW"/>
</dbReference>
<dbReference type="InterPro" id="IPR029062">
    <property type="entry name" value="Class_I_gatase-like"/>
</dbReference>
<keyword evidence="6" id="KW-1185">Reference proteome</keyword>